<keyword evidence="4" id="KW-1185">Reference proteome</keyword>
<sequence length="227" mass="24870">MCLTTYLIWFLLAMQAIAKAQDTYRSRKSQKTSSIGQSRTFGGLLNPFNLAYLSLNGITRPTYSDYAGSSQTYRPSYSRPTTSTRRPQLADPYYGYGYPENYGPYPYYNHGGYPLHGAYYPPIYYGGYPPQYGGSFYQRPPPIYQPYHPPTNGYGHYPATNSGYAGQTPGFTNPGATTPSTGGYSPAVNSAQITQLANLLGQLLGQQLRPLLNPGGITSADTPSAKI</sequence>
<feature type="chain" id="PRO_5008404028" evidence="2">
    <location>
        <begin position="21"/>
        <end position="227"/>
    </location>
</feature>
<feature type="signal peptide" evidence="2">
    <location>
        <begin position="1"/>
        <end position="20"/>
    </location>
</feature>
<proteinExistence type="predicted"/>
<evidence type="ECO:0000313" key="3">
    <source>
        <dbReference type="EnsemblMetazoa" id="GPPI001612-PA"/>
    </source>
</evidence>
<name>A0A1B0AM78_9MUSC</name>
<dbReference type="Proteomes" id="UP000092460">
    <property type="component" value="Unassembled WGS sequence"/>
</dbReference>
<feature type="compositionally biased region" description="Polar residues" evidence="1">
    <location>
        <begin position="69"/>
        <end position="86"/>
    </location>
</feature>
<evidence type="ECO:0000256" key="1">
    <source>
        <dbReference type="SAM" id="MobiDB-lite"/>
    </source>
</evidence>
<dbReference type="EnsemblMetazoa" id="GPPI001612-RA">
    <property type="protein sequence ID" value="GPPI001612-PA"/>
    <property type="gene ID" value="GPPI001612"/>
</dbReference>
<organism evidence="3 4">
    <name type="scientific">Glossina palpalis gambiensis</name>
    <dbReference type="NCBI Taxonomy" id="67801"/>
    <lineage>
        <taxon>Eukaryota</taxon>
        <taxon>Metazoa</taxon>
        <taxon>Ecdysozoa</taxon>
        <taxon>Arthropoda</taxon>
        <taxon>Hexapoda</taxon>
        <taxon>Insecta</taxon>
        <taxon>Pterygota</taxon>
        <taxon>Neoptera</taxon>
        <taxon>Endopterygota</taxon>
        <taxon>Diptera</taxon>
        <taxon>Brachycera</taxon>
        <taxon>Muscomorpha</taxon>
        <taxon>Hippoboscoidea</taxon>
        <taxon>Glossinidae</taxon>
        <taxon>Glossina</taxon>
    </lineage>
</organism>
<accession>A0A1B0AM78</accession>
<keyword evidence="2" id="KW-0732">Signal</keyword>
<dbReference type="EMBL" id="JXJN01000366">
    <property type="status" value="NOT_ANNOTATED_CDS"/>
    <property type="molecule type" value="Genomic_DNA"/>
</dbReference>
<feature type="region of interest" description="Disordered" evidence="1">
    <location>
        <begin position="69"/>
        <end position="90"/>
    </location>
</feature>
<protein>
    <submittedName>
        <fullName evidence="3">Uncharacterized protein</fullName>
    </submittedName>
</protein>
<dbReference type="AlphaFoldDB" id="A0A1B0AM78"/>
<dbReference type="VEuPathDB" id="VectorBase:GPPI001612"/>
<dbReference type="STRING" id="67801.A0A1B0AM78"/>
<reference evidence="3" key="2">
    <citation type="submission" date="2020-05" db="UniProtKB">
        <authorList>
            <consortium name="EnsemblMetazoa"/>
        </authorList>
    </citation>
    <scope>IDENTIFICATION</scope>
    <source>
        <strain evidence="3">IAEA</strain>
    </source>
</reference>
<evidence type="ECO:0000313" key="4">
    <source>
        <dbReference type="Proteomes" id="UP000092460"/>
    </source>
</evidence>
<evidence type="ECO:0000256" key="2">
    <source>
        <dbReference type="SAM" id="SignalP"/>
    </source>
</evidence>
<reference evidence="4" key="1">
    <citation type="submission" date="2015-01" db="EMBL/GenBank/DDBJ databases">
        <authorList>
            <person name="Aksoy S."/>
            <person name="Warren W."/>
            <person name="Wilson R.K."/>
        </authorList>
    </citation>
    <scope>NUCLEOTIDE SEQUENCE [LARGE SCALE GENOMIC DNA]</scope>
    <source>
        <strain evidence="4">IAEA</strain>
    </source>
</reference>